<reference evidence="8 9" key="1">
    <citation type="submission" date="2024-03" db="EMBL/GenBank/DDBJ databases">
        <title>Complete genome sequence of the green alga Chloropicon roscoffensis RCC1871.</title>
        <authorList>
            <person name="Lemieux C."/>
            <person name="Pombert J.-F."/>
            <person name="Otis C."/>
            <person name="Turmel M."/>
        </authorList>
    </citation>
    <scope>NUCLEOTIDE SEQUENCE [LARGE SCALE GENOMIC DNA]</scope>
    <source>
        <strain evidence="8 9">RCC1871</strain>
    </source>
</reference>
<dbReference type="EMBL" id="CP151510">
    <property type="protein sequence ID" value="WZN64903.1"/>
    <property type="molecule type" value="Genomic_DNA"/>
</dbReference>
<evidence type="ECO:0000256" key="3">
    <source>
        <dbReference type="ARBA" id="ARBA00023015"/>
    </source>
</evidence>
<evidence type="ECO:0000256" key="7">
    <source>
        <dbReference type="RuleBase" id="RU364129"/>
    </source>
</evidence>
<dbReference type="PANTHER" id="PTHR13186">
    <property type="entry name" value="MEDIATOR OF RNA POLYMERASE II TRANSCRIPTION SUBUNIT 31"/>
    <property type="match status" value="1"/>
</dbReference>
<dbReference type="Gene3D" id="1.10.10.1340">
    <property type="entry name" value="Mediator of RNA polymerase II, submodule Med31 (Soh1)"/>
    <property type="match status" value="1"/>
</dbReference>
<evidence type="ECO:0000256" key="2">
    <source>
        <dbReference type="ARBA" id="ARBA00006378"/>
    </source>
</evidence>
<dbReference type="GO" id="GO:0006355">
    <property type="term" value="P:regulation of DNA-templated transcription"/>
    <property type="evidence" value="ECO:0007669"/>
    <property type="project" value="InterPro"/>
</dbReference>
<comment type="function">
    <text evidence="7">Component of the Mediator complex, a coactivator involved in the regulated transcription of nearly all RNA polymerase II-dependent genes. Mediator functions as a bridge to convey information from gene-specific regulatory proteins to the basal RNA polymerase II transcription machinery. Mediator is recruited to promoters by direct interactions with regulatory proteins and serves as a scaffold for the assembly of a functional preinitiation complex with RNA polymerase II and the general transcription factors.</text>
</comment>
<dbReference type="Pfam" id="PF05669">
    <property type="entry name" value="Med31"/>
    <property type="match status" value="1"/>
</dbReference>
<keyword evidence="3 7" id="KW-0805">Transcription regulation</keyword>
<dbReference type="InterPro" id="IPR038089">
    <property type="entry name" value="Med31_sf"/>
</dbReference>
<accession>A0AAX4PG42</accession>
<dbReference type="Proteomes" id="UP001472866">
    <property type="component" value="Chromosome 10"/>
</dbReference>
<evidence type="ECO:0000313" key="9">
    <source>
        <dbReference type="Proteomes" id="UP001472866"/>
    </source>
</evidence>
<comment type="similarity">
    <text evidence="2 7">Belongs to the Mediator complex subunit 31 family.</text>
</comment>
<evidence type="ECO:0000256" key="6">
    <source>
        <dbReference type="ARBA" id="ARBA00023242"/>
    </source>
</evidence>
<protein>
    <recommendedName>
        <fullName evidence="7">Mediator of RNA polymerase II transcription subunit 31</fullName>
    </recommendedName>
</protein>
<organism evidence="8 9">
    <name type="scientific">Chloropicon roscoffensis</name>
    <dbReference type="NCBI Taxonomy" id="1461544"/>
    <lineage>
        <taxon>Eukaryota</taxon>
        <taxon>Viridiplantae</taxon>
        <taxon>Chlorophyta</taxon>
        <taxon>Chloropicophyceae</taxon>
        <taxon>Chloropicales</taxon>
        <taxon>Chloropicaceae</taxon>
        <taxon>Chloropicon</taxon>
    </lineage>
</organism>
<gene>
    <name evidence="8" type="ORF">HKI87_10g64600</name>
</gene>
<comment type="subunit">
    <text evidence="7">Component of the Mediator complex.</text>
</comment>
<keyword evidence="5 7" id="KW-0804">Transcription</keyword>
<dbReference type="AlphaFoldDB" id="A0AAX4PG42"/>
<comment type="subcellular location">
    <subcellularLocation>
        <location evidence="1 7">Nucleus</location>
    </subcellularLocation>
</comment>
<proteinExistence type="inferred from homology"/>
<name>A0AAX4PG42_9CHLO</name>
<keyword evidence="6 7" id="KW-0539">Nucleus</keyword>
<dbReference type="GO" id="GO:0003712">
    <property type="term" value="F:transcription coregulator activity"/>
    <property type="evidence" value="ECO:0007669"/>
    <property type="project" value="InterPro"/>
</dbReference>
<evidence type="ECO:0000256" key="4">
    <source>
        <dbReference type="ARBA" id="ARBA00023159"/>
    </source>
</evidence>
<keyword evidence="9" id="KW-1185">Reference proteome</keyword>
<evidence type="ECO:0000256" key="5">
    <source>
        <dbReference type="ARBA" id="ARBA00023163"/>
    </source>
</evidence>
<dbReference type="InterPro" id="IPR008831">
    <property type="entry name" value="Mediator_Med31"/>
</dbReference>
<evidence type="ECO:0000256" key="1">
    <source>
        <dbReference type="ARBA" id="ARBA00004123"/>
    </source>
</evidence>
<dbReference type="GO" id="GO:0016592">
    <property type="term" value="C:mediator complex"/>
    <property type="evidence" value="ECO:0007669"/>
    <property type="project" value="InterPro"/>
</dbReference>
<sequence>MDVDPPKPLRLEAGCGDRERLTAELEFVQLLANPQYLQYLAQNNYFADPAFVSYLEYLLYWKRPEYAKLLIFPQCLNFLELLQDEAFRGLLLNGNVVEWLHRQQYYFWCKHGKRGGQEVEKK</sequence>
<evidence type="ECO:0000313" key="8">
    <source>
        <dbReference type="EMBL" id="WZN64903.1"/>
    </source>
</evidence>
<keyword evidence="4 7" id="KW-0010">Activator</keyword>